<gene>
    <name evidence="6" type="ORF">GCM10020260_08470</name>
</gene>
<dbReference type="PANTHER" id="PTHR30136">
    <property type="entry name" value="HELIX-TURN-HELIX TRANSCRIPTIONAL REGULATOR, ICLR FAMILY"/>
    <property type="match status" value="1"/>
</dbReference>
<evidence type="ECO:0000313" key="6">
    <source>
        <dbReference type="EMBL" id="GAA3282046.1"/>
    </source>
</evidence>
<keyword evidence="3" id="KW-0804">Transcription</keyword>
<dbReference type="Gene3D" id="1.10.10.10">
    <property type="entry name" value="Winged helix-like DNA-binding domain superfamily/Winged helix DNA-binding domain"/>
    <property type="match status" value="1"/>
</dbReference>
<dbReference type="RefSeq" id="WP_344718517.1">
    <property type="nucleotide sequence ID" value="NZ_BAAAYG010000003.1"/>
</dbReference>
<dbReference type="SMART" id="SM00346">
    <property type="entry name" value="HTH_ICLR"/>
    <property type="match status" value="1"/>
</dbReference>
<reference evidence="7" key="1">
    <citation type="journal article" date="2019" name="Int. J. Syst. Evol. Microbiol.">
        <title>The Global Catalogue of Microorganisms (GCM) 10K type strain sequencing project: providing services to taxonomists for standard genome sequencing and annotation.</title>
        <authorList>
            <consortium name="The Broad Institute Genomics Platform"/>
            <consortium name="The Broad Institute Genome Sequencing Center for Infectious Disease"/>
            <person name="Wu L."/>
            <person name="Ma J."/>
        </authorList>
    </citation>
    <scope>NUCLEOTIDE SEQUENCE [LARGE SCALE GENOMIC DNA]</scope>
    <source>
        <strain evidence="7">JCM 11483</strain>
    </source>
</reference>
<dbReference type="SUPFAM" id="SSF55781">
    <property type="entry name" value="GAF domain-like"/>
    <property type="match status" value="1"/>
</dbReference>
<accession>A0ABP6RBX7</accession>
<dbReference type="Pfam" id="PF09339">
    <property type="entry name" value="HTH_IclR"/>
    <property type="match status" value="1"/>
</dbReference>
<dbReference type="InterPro" id="IPR029016">
    <property type="entry name" value="GAF-like_dom_sf"/>
</dbReference>
<dbReference type="InterPro" id="IPR014757">
    <property type="entry name" value="Tscrpt_reg_IclR_C"/>
</dbReference>
<proteinExistence type="predicted"/>
<comment type="caution">
    <text evidence="6">The sequence shown here is derived from an EMBL/GenBank/DDBJ whole genome shotgun (WGS) entry which is preliminary data.</text>
</comment>
<dbReference type="Gene3D" id="3.30.450.40">
    <property type="match status" value="1"/>
</dbReference>
<dbReference type="InterPro" id="IPR036390">
    <property type="entry name" value="WH_DNA-bd_sf"/>
</dbReference>
<evidence type="ECO:0000256" key="1">
    <source>
        <dbReference type="ARBA" id="ARBA00023015"/>
    </source>
</evidence>
<keyword evidence="1" id="KW-0805">Transcription regulation</keyword>
<sequence length="257" mass="27758">MANSPSGDAVVDRLVRVLETFDSRHARLSVGAMARRAGLPRSSAYRLVGQLVEHGLLSQHDDGRVSLGLRLWELTARASSAADLSRIAQPYLEDVNQVIRQHTQLGILHEDEVLVLERLSRPEAAINQAHVGERLPLHRTSLGMVLLAHAADSVREDLLERRAAEIAAHHRDIRRELAHIRQHGCATFDGFIDPETTGAAAPILDSRGRAIAAVGIVVPRGSEVLPSALMALRTAARGISRALAASSLDPDALDARG</sequence>
<evidence type="ECO:0000313" key="7">
    <source>
        <dbReference type="Proteomes" id="UP001501736"/>
    </source>
</evidence>
<evidence type="ECO:0000256" key="3">
    <source>
        <dbReference type="ARBA" id="ARBA00023163"/>
    </source>
</evidence>
<dbReference type="InterPro" id="IPR050707">
    <property type="entry name" value="HTH_MetabolicPath_Reg"/>
</dbReference>
<evidence type="ECO:0000259" key="4">
    <source>
        <dbReference type="PROSITE" id="PS51077"/>
    </source>
</evidence>
<dbReference type="PROSITE" id="PS51078">
    <property type="entry name" value="ICLR_ED"/>
    <property type="match status" value="1"/>
</dbReference>
<protein>
    <submittedName>
        <fullName evidence="6">IclR family transcriptional regulator</fullName>
    </submittedName>
</protein>
<organism evidence="6 7">
    <name type="scientific">Nesterenkonia halobia</name>
    <dbReference type="NCBI Taxonomy" id="37922"/>
    <lineage>
        <taxon>Bacteria</taxon>
        <taxon>Bacillati</taxon>
        <taxon>Actinomycetota</taxon>
        <taxon>Actinomycetes</taxon>
        <taxon>Micrococcales</taxon>
        <taxon>Micrococcaceae</taxon>
        <taxon>Nesterenkonia</taxon>
    </lineage>
</organism>
<dbReference type="PANTHER" id="PTHR30136:SF24">
    <property type="entry name" value="HTH-TYPE TRANSCRIPTIONAL REPRESSOR ALLR"/>
    <property type="match status" value="1"/>
</dbReference>
<evidence type="ECO:0000256" key="2">
    <source>
        <dbReference type="ARBA" id="ARBA00023125"/>
    </source>
</evidence>
<feature type="domain" description="HTH iclR-type" evidence="4">
    <location>
        <begin position="8"/>
        <end position="69"/>
    </location>
</feature>
<dbReference type="Proteomes" id="UP001501736">
    <property type="component" value="Unassembled WGS sequence"/>
</dbReference>
<dbReference type="EMBL" id="BAAAYG010000003">
    <property type="protein sequence ID" value="GAA3282046.1"/>
    <property type="molecule type" value="Genomic_DNA"/>
</dbReference>
<dbReference type="InterPro" id="IPR005471">
    <property type="entry name" value="Tscrpt_reg_IclR_N"/>
</dbReference>
<dbReference type="InterPro" id="IPR036388">
    <property type="entry name" value="WH-like_DNA-bd_sf"/>
</dbReference>
<dbReference type="SUPFAM" id="SSF46785">
    <property type="entry name" value="Winged helix' DNA-binding domain"/>
    <property type="match status" value="1"/>
</dbReference>
<dbReference type="PROSITE" id="PS51077">
    <property type="entry name" value="HTH_ICLR"/>
    <property type="match status" value="1"/>
</dbReference>
<feature type="domain" description="IclR-ED" evidence="5">
    <location>
        <begin position="70"/>
        <end position="245"/>
    </location>
</feature>
<name>A0ABP6RBX7_9MICC</name>
<dbReference type="Pfam" id="PF01614">
    <property type="entry name" value="IclR_C"/>
    <property type="match status" value="1"/>
</dbReference>
<keyword evidence="7" id="KW-1185">Reference proteome</keyword>
<evidence type="ECO:0000259" key="5">
    <source>
        <dbReference type="PROSITE" id="PS51078"/>
    </source>
</evidence>
<keyword evidence="2" id="KW-0238">DNA-binding</keyword>